<dbReference type="GO" id="GO:0005085">
    <property type="term" value="F:guanyl-nucleotide exchange factor activity"/>
    <property type="evidence" value="ECO:0007669"/>
    <property type="project" value="InterPro"/>
</dbReference>
<feature type="non-terminal residue" evidence="3">
    <location>
        <position position="612"/>
    </location>
</feature>
<evidence type="ECO:0000256" key="1">
    <source>
        <dbReference type="SAM" id="MobiDB-lite"/>
    </source>
</evidence>
<reference evidence="3" key="1">
    <citation type="submission" date="2021-01" db="EMBL/GenBank/DDBJ databases">
        <title>Metabolic potential, ecology and presence of endohyphal bacteria is reflected in genomic diversity of Mucoromycotina.</title>
        <authorList>
            <person name="Muszewska A."/>
            <person name="Okrasinska A."/>
            <person name="Steczkiewicz K."/>
            <person name="Drgas O."/>
            <person name="Orlowska M."/>
            <person name="Perlinska-Lenart U."/>
            <person name="Aleksandrzak-Piekarczyk T."/>
            <person name="Szatraj K."/>
            <person name="Zielenkiewicz U."/>
            <person name="Pilsyk S."/>
            <person name="Malc E."/>
            <person name="Mieczkowski P."/>
            <person name="Kruszewska J.S."/>
            <person name="Biernat P."/>
            <person name="Pawlowska J."/>
        </authorList>
    </citation>
    <scope>NUCLEOTIDE SEQUENCE</scope>
    <source>
        <strain evidence="3">WA0000018081</strain>
    </source>
</reference>
<dbReference type="PANTHER" id="PTHR23101">
    <property type="entry name" value="RAB GDP/GTP EXCHANGE FACTOR"/>
    <property type="match status" value="1"/>
</dbReference>
<dbReference type="Gene3D" id="1.20.1050.80">
    <property type="entry name" value="VPS9 domain"/>
    <property type="match status" value="1"/>
</dbReference>
<dbReference type="AlphaFoldDB" id="A0A8H7SS67"/>
<dbReference type="GO" id="GO:0031267">
    <property type="term" value="F:small GTPase binding"/>
    <property type="evidence" value="ECO:0007669"/>
    <property type="project" value="TreeGrafter"/>
</dbReference>
<dbReference type="PROSITE" id="PS51205">
    <property type="entry name" value="VPS9"/>
    <property type="match status" value="1"/>
</dbReference>
<sequence length="612" mass="68486">NNNEPPTFLQRIASADSILGVTKQRSSSNLSTTSFSIPMPTNSWGMLALTKLQDEQDGELDDIVDLLLTRDKAILLLPVSTPSHPSTIIDREFIMDHVVVYKDKQKDSNQVIALSGIRGLFQKDQFIALGIFPFEISSLMTEEPKKSMFDSFNLDPCSITPDHPKYNILASHVQLPLRNDKLITVMLIQRPLSKKEVLEWIDTKAKNVKSIESTSDACSSKADKFIKKFKKSRPKNTEAASNKLLDFLDDLRDEGVEKERLDVIETYICNQIYDELFTNPDGDEAMQDEALESRIAALNLLDLSLEHLGVLLQPDEIEKMNDIVKLAGSQLQQLNTIMGAKEKLNTLVKTHEIIVHAIEEFAKRNQTLDTDAEVVQEMKHAMSTVEEPQRTELSSVNADILLPVLIFTIVKSNPTNFLSNLRFIQRYRRSEELLSGQASYCLTNMMASVSFLETTNLVGLGLSADRVYRIVSDVVDGSYKVFDGIGKFWQRNTQELENSKTVTGLVNRVRKVSDAAQPMIKEGLSELKEMTTTSTTTKPSSIHSDSTTSSLPSFMEGRNNRTIKNKTPLMVDGPISKFLDMKSVDELTIGDVTVLLADYKRLSAIIKQAGLA</sequence>
<dbReference type="InterPro" id="IPR003123">
    <property type="entry name" value="VPS9"/>
</dbReference>
<dbReference type="GO" id="GO:0016192">
    <property type="term" value="P:vesicle-mediated transport"/>
    <property type="evidence" value="ECO:0007669"/>
    <property type="project" value="InterPro"/>
</dbReference>
<evidence type="ECO:0000313" key="4">
    <source>
        <dbReference type="Proteomes" id="UP000613177"/>
    </source>
</evidence>
<dbReference type="SUPFAM" id="SSF109993">
    <property type="entry name" value="VPS9 domain"/>
    <property type="match status" value="1"/>
</dbReference>
<comment type="caution">
    <text evidence="3">The sequence shown here is derived from an EMBL/GenBank/DDBJ whole genome shotgun (WGS) entry which is preliminary data.</text>
</comment>
<dbReference type="EMBL" id="JAEPRE010000061">
    <property type="protein sequence ID" value="KAG2234131.1"/>
    <property type="molecule type" value="Genomic_DNA"/>
</dbReference>
<dbReference type="Proteomes" id="UP000613177">
    <property type="component" value="Unassembled WGS sequence"/>
</dbReference>
<accession>A0A8H7SS67</accession>
<keyword evidence="4" id="KW-1185">Reference proteome</keyword>
<proteinExistence type="predicted"/>
<feature type="region of interest" description="Disordered" evidence="1">
    <location>
        <begin position="530"/>
        <end position="559"/>
    </location>
</feature>
<protein>
    <recommendedName>
        <fullName evidence="2">VPS9 domain-containing protein</fullName>
    </recommendedName>
</protein>
<dbReference type="Pfam" id="PF02204">
    <property type="entry name" value="VPS9"/>
    <property type="match status" value="1"/>
</dbReference>
<organism evidence="3 4">
    <name type="scientific">Thamnidium elegans</name>
    <dbReference type="NCBI Taxonomy" id="101142"/>
    <lineage>
        <taxon>Eukaryota</taxon>
        <taxon>Fungi</taxon>
        <taxon>Fungi incertae sedis</taxon>
        <taxon>Mucoromycota</taxon>
        <taxon>Mucoromycotina</taxon>
        <taxon>Mucoromycetes</taxon>
        <taxon>Mucorales</taxon>
        <taxon>Mucorineae</taxon>
        <taxon>Mucoraceae</taxon>
        <taxon>Thamnidium</taxon>
    </lineage>
</organism>
<dbReference type="InterPro" id="IPR037191">
    <property type="entry name" value="VPS9_dom_sf"/>
</dbReference>
<feature type="compositionally biased region" description="Low complexity" evidence="1">
    <location>
        <begin position="531"/>
        <end position="553"/>
    </location>
</feature>
<dbReference type="GO" id="GO:0030139">
    <property type="term" value="C:endocytic vesicle"/>
    <property type="evidence" value="ECO:0007669"/>
    <property type="project" value="TreeGrafter"/>
</dbReference>
<feature type="domain" description="VPS9" evidence="2">
    <location>
        <begin position="285"/>
        <end position="461"/>
    </location>
</feature>
<name>A0A8H7SS67_9FUNG</name>
<dbReference type="InterPro" id="IPR045046">
    <property type="entry name" value="Vps9-like"/>
</dbReference>
<dbReference type="GO" id="GO:0005829">
    <property type="term" value="C:cytosol"/>
    <property type="evidence" value="ECO:0007669"/>
    <property type="project" value="TreeGrafter"/>
</dbReference>
<evidence type="ECO:0000313" key="3">
    <source>
        <dbReference type="EMBL" id="KAG2234131.1"/>
    </source>
</evidence>
<evidence type="ECO:0000259" key="2">
    <source>
        <dbReference type="PROSITE" id="PS51205"/>
    </source>
</evidence>
<dbReference type="SMART" id="SM00167">
    <property type="entry name" value="VPS9"/>
    <property type="match status" value="1"/>
</dbReference>
<dbReference type="PANTHER" id="PTHR23101:SF25">
    <property type="entry name" value="GTPASE-ACTIVATING PROTEIN AND VPS9 DOMAIN-CONTAINING PROTEIN 1"/>
    <property type="match status" value="1"/>
</dbReference>
<gene>
    <name evidence="3" type="ORF">INT48_000308</name>
</gene>